<feature type="transmembrane region" description="Helical" evidence="1">
    <location>
        <begin position="167"/>
        <end position="187"/>
    </location>
</feature>
<name>A0A5S9IP61_UABAM</name>
<dbReference type="EMBL" id="AP019860">
    <property type="protein sequence ID" value="BBM85518.1"/>
    <property type="molecule type" value="Genomic_DNA"/>
</dbReference>
<evidence type="ECO:0000256" key="1">
    <source>
        <dbReference type="SAM" id="Phobius"/>
    </source>
</evidence>
<sequence length="263" mass="30526">MGRLHLFEFNDQDWLPQSMRITLMELLIGTYSLLKIFQPVFPKVHQFIEETNTQRLQLLCAGGGGPVIDFASYLEQKTSNKIQITLSDKFPNIERYKKLQREGNVSIDYNNTSVDVFDLPKEMEGTRVVINAVHHFKPPQVEKILHDAVTDNANIVFMEPVQRTPRCFVNILFALPIFLYLGIFGIRPFRLRRFFWTVLFPVVTIITVFDGLISTLRAYKPKEWQHMAEKIDPQQHYHWQIGIASTPLTKVTYLMGTPKTPKS</sequence>
<dbReference type="AlphaFoldDB" id="A0A5S9IP61"/>
<evidence type="ECO:0008006" key="4">
    <source>
        <dbReference type="Google" id="ProtNLM"/>
    </source>
</evidence>
<organism evidence="2 3">
    <name type="scientific">Uabimicrobium amorphum</name>
    <dbReference type="NCBI Taxonomy" id="2596890"/>
    <lineage>
        <taxon>Bacteria</taxon>
        <taxon>Pseudomonadati</taxon>
        <taxon>Planctomycetota</taxon>
        <taxon>Candidatus Uabimicrobiia</taxon>
        <taxon>Candidatus Uabimicrobiales</taxon>
        <taxon>Candidatus Uabimicrobiaceae</taxon>
        <taxon>Candidatus Uabimicrobium</taxon>
    </lineage>
</organism>
<gene>
    <name evidence="2" type="ORF">UABAM_03887</name>
</gene>
<accession>A0A5S9IP61</accession>
<keyword evidence="1" id="KW-0472">Membrane</keyword>
<keyword evidence="1" id="KW-0812">Transmembrane</keyword>
<keyword evidence="1" id="KW-1133">Transmembrane helix</keyword>
<evidence type="ECO:0000313" key="3">
    <source>
        <dbReference type="Proteomes" id="UP000326354"/>
    </source>
</evidence>
<protein>
    <recommendedName>
        <fullName evidence="4">Class I SAM-dependent methyltransferase</fullName>
    </recommendedName>
</protein>
<reference evidence="2 3" key="1">
    <citation type="submission" date="2019-08" db="EMBL/GenBank/DDBJ databases">
        <title>Complete genome sequence of Candidatus Uab amorphum.</title>
        <authorList>
            <person name="Shiratori T."/>
            <person name="Suzuki S."/>
            <person name="Kakizawa Y."/>
            <person name="Ishida K."/>
        </authorList>
    </citation>
    <scope>NUCLEOTIDE SEQUENCE [LARGE SCALE GENOMIC DNA]</scope>
    <source>
        <strain evidence="2 3">SRT547</strain>
    </source>
</reference>
<dbReference type="OrthoDB" id="117053at2"/>
<keyword evidence="3" id="KW-1185">Reference proteome</keyword>
<evidence type="ECO:0000313" key="2">
    <source>
        <dbReference type="EMBL" id="BBM85518.1"/>
    </source>
</evidence>
<dbReference type="Proteomes" id="UP000326354">
    <property type="component" value="Chromosome"/>
</dbReference>
<dbReference type="KEGG" id="uam:UABAM_03887"/>
<feature type="transmembrane region" description="Helical" evidence="1">
    <location>
        <begin position="193"/>
        <end position="213"/>
    </location>
</feature>
<proteinExistence type="predicted"/>
<dbReference type="RefSeq" id="WP_151969616.1">
    <property type="nucleotide sequence ID" value="NZ_AP019860.1"/>
</dbReference>